<evidence type="ECO:0000313" key="1">
    <source>
        <dbReference type="EMBL" id="CAG8436757.1"/>
    </source>
</evidence>
<sequence length="626" mass="72664">MDCSKLFSGEIPELTNNILRNLRHDNSSLYSCALVNRFWSRLTIPILWENPFSAKNTKKTNLHNLDIYLSCLNDDDKESLRKLGVGRIDKLSLVPLFNYPSFIKVLDTYKLENSIKTWINLNLMEEERSSPESKTDLLTTPLRIIPNNESNDDIMSTTSTILTAQYSQLARYHCLSILPNCLTSLRRRAIFIQIFLSKSTKFIYITLLKLLIQNNVTLNTFVMNLNYSSEQRHWNEVYELMLDNSNFFSKSKHLTINFSCTQSFYLIQQNGLSKLQPFFSSLPFHCTSIKTLNLQHISNDVSKDITSLVRSQSQLSTISFKSVNIDLLHSFKFLKDCSSLTSVIFNECNFRNGCKFEGFEFLTNLESLQFINCKSLTQNTIQPLVNISTLKIRILTIMFTNKIYMMLESDNPMANVLLERFGMGIECLTLSLNGNRSEELLVSALNHCERIRFLHLISISYKHVPHIFKIIKRHDNSLKYLTLEIREHYRILDTSTNDQNHTLDTTSNLLRNLGQHLPVKLRYLNLYFPVNDSNDLKTFFYECKSVELKTFLIRTRSNRNFDLMFDVITDFVKGSKSLEYLAYGSRYNVYNATYNYYKILGKKIKEAGSSVKLARYDDLVVKASDI</sequence>
<protein>
    <submittedName>
        <fullName evidence="1">12659_t:CDS:1</fullName>
    </submittedName>
</protein>
<name>A0A9N8YJM8_9GLOM</name>
<proteinExistence type="predicted"/>
<dbReference type="InterPro" id="IPR032675">
    <property type="entry name" value="LRR_dom_sf"/>
</dbReference>
<dbReference type="Gene3D" id="3.80.10.10">
    <property type="entry name" value="Ribonuclease Inhibitor"/>
    <property type="match status" value="1"/>
</dbReference>
<comment type="caution">
    <text evidence="1">The sequence shown here is derived from an EMBL/GenBank/DDBJ whole genome shotgun (WGS) entry which is preliminary data.</text>
</comment>
<accession>A0A9N8YJM8</accession>
<gene>
    <name evidence="1" type="ORF">FCALED_LOCUS157</name>
</gene>
<dbReference type="AlphaFoldDB" id="A0A9N8YJM8"/>
<evidence type="ECO:0000313" key="2">
    <source>
        <dbReference type="Proteomes" id="UP000789570"/>
    </source>
</evidence>
<organism evidence="1 2">
    <name type="scientific">Funneliformis caledonium</name>
    <dbReference type="NCBI Taxonomy" id="1117310"/>
    <lineage>
        <taxon>Eukaryota</taxon>
        <taxon>Fungi</taxon>
        <taxon>Fungi incertae sedis</taxon>
        <taxon>Mucoromycota</taxon>
        <taxon>Glomeromycotina</taxon>
        <taxon>Glomeromycetes</taxon>
        <taxon>Glomerales</taxon>
        <taxon>Glomeraceae</taxon>
        <taxon>Funneliformis</taxon>
    </lineage>
</organism>
<dbReference type="Proteomes" id="UP000789570">
    <property type="component" value="Unassembled WGS sequence"/>
</dbReference>
<reference evidence="1" key="1">
    <citation type="submission" date="2021-06" db="EMBL/GenBank/DDBJ databases">
        <authorList>
            <person name="Kallberg Y."/>
            <person name="Tangrot J."/>
            <person name="Rosling A."/>
        </authorList>
    </citation>
    <scope>NUCLEOTIDE SEQUENCE</scope>
    <source>
        <strain evidence="1">UK204</strain>
    </source>
</reference>
<dbReference type="OrthoDB" id="2361828at2759"/>
<dbReference type="EMBL" id="CAJVPQ010000011">
    <property type="protein sequence ID" value="CAG8436757.1"/>
    <property type="molecule type" value="Genomic_DNA"/>
</dbReference>
<keyword evidence="2" id="KW-1185">Reference proteome</keyword>